<dbReference type="SUPFAM" id="SSF56322">
    <property type="entry name" value="ADC synthase"/>
    <property type="match status" value="1"/>
</dbReference>
<evidence type="ECO:0000313" key="3">
    <source>
        <dbReference type="Proteomes" id="UP000324324"/>
    </source>
</evidence>
<protein>
    <submittedName>
        <fullName evidence="2">Aminodeoxychorismate synthase component I</fullName>
    </submittedName>
</protein>
<accession>A0A5M8AKF0</accession>
<keyword evidence="3" id="KW-1185">Reference proteome</keyword>
<dbReference type="InterPro" id="IPR043131">
    <property type="entry name" value="BCAT-like_N"/>
</dbReference>
<gene>
    <name evidence="2" type="ORF">F1599_13270</name>
</gene>
<dbReference type="Gene3D" id="3.60.120.10">
    <property type="entry name" value="Anthranilate synthase"/>
    <property type="match status" value="1"/>
</dbReference>
<evidence type="ECO:0000313" key="2">
    <source>
        <dbReference type="EMBL" id="KAA6123893.1"/>
    </source>
</evidence>
<dbReference type="InterPro" id="IPR005801">
    <property type="entry name" value="ADC_synthase"/>
</dbReference>
<dbReference type="Pfam" id="PF01063">
    <property type="entry name" value="Aminotran_4"/>
    <property type="match status" value="1"/>
</dbReference>
<dbReference type="Pfam" id="PF00425">
    <property type="entry name" value="Chorismate_bind"/>
    <property type="match status" value="1"/>
</dbReference>
<reference evidence="2 3" key="1">
    <citation type="submission" date="2019-09" db="EMBL/GenBank/DDBJ databases">
        <title>Isolation of a novel species in the genus Cupriavidus from patients with sepsis using whole genome sequencing.</title>
        <authorList>
            <person name="Kweon O.J."/>
            <person name="Lee M.-K."/>
        </authorList>
    </citation>
    <scope>NUCLEOTIDE SEQUENCE [LARGE SCALE GENOMIC DNA]</scope>
    <source>
        <strain evidence="2 3">MKL-01</strain>
    </source>
</reference>
<dbReference type="EMBL" id="VWRN01000034">
    <property type="protein sequence ID" value="KAA6123893.1"/>
    <property type="molecule type" value="Genomic_DNA"/>
</dbReference>
<dbReference type="Proteomes" id="UP000324324">
    <property type="component" value="Unassembled WGS sequence"/>
</dbReference>
<dbReference type="InterPro" id="IPR043132">
    <property type="entry name" value="BCAT-like_C"/>
</dbReference>
<dbReference type="PANTHER" id="PTHR11236">
    <property type="entry name" value="AMINOBENZOATE/ANTHRANILATE SYNTHASE"/>
    <property type="match status" value="1"/>
</dbReference>
<comment type="caution">
    <text evidence="2">The sequence shown here is derived from an EMBL/GenBank/DDBJ whole genome shotgun (WGS) entry which is preliminary data.</text>
</comment>
<dbReference type="PRINTS" id="PR00095">
    <property type="entry name" value="ANTSNTHASEI"/>
</dbReference>
<dbReference type="InterPro" id="IPR015890">
    <property type="entry name" value="Chorismate_C"/>
</dbReference>
<proteinExistence type="predicted"/>
<dbReference type="SUPFAM" id="SSF56752">
    <property type="entry name" value="D-aminoacid aminotransferase-like PLP-dependent enzymes"/>
    <property type="match status" value="1"/>
</dbReference>
<evidence type="ECO:0000259" key="1">
    <source>
        <dbReference type="Pfam" id="PF00425"/>
    </source>
</evidence>
<dbReference type="RefSeq" id="WP_150083376.1">
    <property type="nucleotide sequence ID" value="NZ_VWRN01000034.1"/>
</dbReference>
<dbReference type="Gene3D" id="3.30.470.10">
    <property type="match status" value="1"/>
</dbReference>
<dbReference type="InterPro" id="IPR001544">
    <property type="entry name" value="Aminotrans_IV"/>
</dbReference>
<name>A0A5M8AKF0_9BURK</name>
<dbReference type="AlphaFoldDB" id="A0A5M8AKF0"/>
<feature type="domain" description="Chorismate-utilising enzyme C-terminal" evidence="1">
    <location>
        <begin position="145"/>
        <end position="410"/>
    </location>
</feature>
<dbReference type="InterPro" id="IPR036038">
    <property type="entry name" value="Aminotransferase-like"/>
</dbReference>
<sequence>MSALSPSSGHSASSFLPRIDPGAPFVLLDEATGEGATCRLYTGFMRMDVVPAGALEHLEPSLKDGWREGWHACLFAPYEFGAPLVRVPTLAQPSAANPFADGGMRVLWFASKTVCDAAKIGRWLDEHCDTTALAGAMQVRSDTDERSFHAAIARIHEWIEAGDTYQVNFTQRLRFASFGDPIAFYRDLRRAQPVPYGALARLPGDHWVLSLSPELFFRHDGGGKLVTRPMKGTALRSGDAKRDAEAAAALAADDKNRAENVMIVDLLRNDLGRVAQPGTVQVPERFAVQPFGQVLQMTSTVTATARAGTTLAGLLAALFPCGSITGAPKRRTMEIIAELERAPRGLYTGAIGWVDAPEPGETLGQATLSVAIRTLVLGPRRDDGLRAGEMGVGSGIVHDSVAADEYAECGWKARFLTGHDPGFTLIETMRVEQGRCLRLDAHLARLRASAACFGFRFDQQAVREAIAREAAALAQGPARLRLTLDKAGTLRCTSGALAPLPQGPVGLIVADVALPVADPLRRHKTSARDTFDAGWREAERIGAFDSLFFNTRGELLEGGRSSVFVRVDGRWLTPPLSADILPGVMRNEVLRDGVGYLGGTVVESPITREMLLRADELAIANALRGVLPAMLRLPAEKP</sequence>
<dbReference type="PANTHER" id="PTHR11236:SF50">
    <property type="entry name" value="AMINODEOXYCHORISMATE SYNTHASE COMPONENT 1"/>
    <property type="match status" value="1"/>
</dbReference>
<dbReference type="InterPro" id="IPR019999">
    <property type="entry name" value="Anth_synth_I-like"/>
</dbReference>
<organism evidence="2 3">
    <name type="scientific">Cupriavidus cauae</name>
    <dbReference type="NCBI Taxonomy" id="2608999"/>
    <lineage>
        <taxon>Bacteria</taxon>
        <taxon>Pseudomonadati</taxon>
        <taxon>Pseudomonadota</taxon>
        <taxon>Betaproteobacteria</taxon>
        <taxon>Burkholderiales</taxon>
        <taxon>Burkholderiaceae</taxon>
        <taxon>Cupriavidus</taxon>
    </lineage>
</organism>
<dbReference type="GO" id="GO:0000162">
    <property type="term" value="P:L-tryptophan biosynthetic process"/>
    <property type="evidence" value="ECO:0007669"/>
    <property type="project" value="TreeGrafter"/>
</dbReference>
<dbReference type="GO" id="GO:0046820">
    <property type="term" value="F:4-amino-4-deoxychorismate synthase activity"/>
    <property type="evidence" value="ECO:0007669"/>
    <property type="project" value="TreeGrafter"/>
</dbReference>
<dbReference type="Gene3D" id="3.20.10.10">
    <property type="entry name" value="D-amino Acid Aminotransferase, subunit A, domain 2"/>
    <property type="match status" value="1"/>
</dbReference>